<dbReference type="InterPro" id="IPR002252">
    <property type="entry name" value="Glyco_hydro_36"/>
</dbReference>
<dbReference type="EMBL" id="BAAAHQ010000017">
    <property type="protein sequence ID" value="GAA0931360.1"/>
    <property type="molecule type" value="Genomic_DNA"/>
</dbReference>
<dbReference type="RefSeq" id="WP_343951064.1">
    <property type="nucleotide sequence ID" value="NZ_BAAAHQ010000017.1"/>
</dbReference>
<dbReference type="InterPro" id="IPR013785">
    <property type="entry name" value="Aldolase_TIM"/>
</dbReference>
<reference evidence="2" key="1">
    <citation type="journal article" date="2019" name="Int. J. Syst. Evol. Microbiol.">
        <title>The Global Catalogue of Microorganisms (GCM) 10K type strain sequencing project: providing services to taxonomists for standard genome sequencing and annotation.</title>
        <authorList>
            <consortium name="The Broad Institute Genomics Platform"/>
            <consortium name="The Broad Institute Genome Sequencing Center for Infectious Disease"/>
            <person name="Wu L."/>
            <person name="Ma J."/>
        </authorList>
    </citation>
    <scope>NUCLEOTIDE SEQUENCE [LARGE SCALE GENOMIC DNA]</scope>
    <source>
        <strain evidence="2">JCM 11136</strain>
    </source>
</reference>
<protein>
    <recommendedName>
        <fullName evidence="3">Alpha-galactosidase</fullName>
    </recommendedName>
</protein>
<sequence>MTTAIWQPHDDAAATHAVTMATGLGDLAVEATASTALTWTLTRPAAGVAEILIVPDRPAEVRAAWRIPCVDAVAFWVPDSGEHRGLPPFWRRPRRTSLEKGAPAGALVGTGDRSLCTYAVGEAERPVLVRTGVVEETGEFGFWAEHEASPSAGLRLRLDLSGRHFADTLADVAAWWRPPARPVPLAARLPAYSTWYAMQQHVTAEAVERQAALAAELGCAAIIVDDGWHSDDRGRGYAHVGEWEPTFADPAAHVARVRENGLAYLLWYALPFVGRRTRLWERVRAYSLTYRPHMNAVVVDPRYPHIRDLLAGNVTRAVREWGADGLKIDFIDQFAVEDPPEPGPEADCADVTEGVRRLMAQISAGLPPDAPIELRQPYTSPGLRPHATMIRASDCPLSPLHNRQRTVDLRLVAGPVAVHSDMLMWHPGESPERVAAQLLNVLFSVPQISVDLSAQSPAQLEVLRFWLAFFREHADVLQGGRFVPSRPDLHYPLVSAYGDGVAVTGRYADVAVSVPEGGGVWWLANADASTGVLLRPAPGTRAESTVYDCRGRQVAEADLDLAGVCEVEVPTGGLLRLVTPGRPTGCFPPGR</sequence>
<keyword evidence="2" id="KW-1185">Reference proteome</keyword>
<dbReference type="CDD" id="cd14791">
    <property type="entry name" value="GH36"/>
    <property type="match status" value="1"/>
</dbReference>
<comment type="caution">
    <text evidence="1">The sequence shown here is derived from an EMBL/GenBank/DDBJ whole genome shotgun (WGS) entry which is preliminary data.</text>
</comment>
<dbReference type="Gene3D" id="3.20.20.70">
    <property type="entry name" value="Aldolase class I"/>
    <property type="match status" value="1"/>
</dbReference>
<dbReference type="Proteomes" id="UP001501578">
    <property type="component" value="Unassembled WGS sequence"/>
</dbReference>
<dbReference type="InterPro" id="IPR017853">
    <property type="entry name" value="GH"/>
</dbReference>
<evidence type="ECO:0000313" key="1">
    <source>
        <dbReference type="EMBL" id="GAA0931360.1"/>
    </source>
</evidence>
<name>A0ABP4A467_9ACTN</name>
<accession>A0ABP4A467</accession>
<gene>
    <name evidence="1" type="ORF">GCM10009560_36380</name>
</gene>
<organism evidence="1 2">
    <name type="scientific">Nonomuraea longicatena</name>
    <dbReference type="NCBI Taxonomy" id="83682"/>
    <lineage>
        <taxon>Bacteria</taxon>
        <taxon>Bacillati</taxon>
        <taxon>Actinomycetota</taxon>
        <taxon>Actinomycetes</taxon>
        <taxon>Streptosporangiales</taxon>
        <taxon>Streptosporangiaceae</taxon>
        <taxon>Nonomuraea</taxon>
    </lineage>
</organism>
<dbReference type="SUPFAM" id="SSF51445">
    <property type="entry name" value="(Trans)glycosidases"/>
    <property type="match status" value="1"/>
</dbReference>
<evidence type="ECO:0000313" key="2">
    <source>
        <dbReference type="Proteomes" id="UP001501578"/>
    </source>
</evidence>
<proteinExistence type="predicted"/>
<evidence type="ECO:0008006" key="3">
    <source>
        <dbReference type="Google" id="ProtNLM"/>
    </source>
</evidence>